<dbReference type="SUPFAM" id="SSF47831">
    <property type="entry name" value="Enzyme I of the PEP:sugar phosphotransferase system HPr-binding (sub)domain"/>
    <property type="match status" value="1"/>
</dbReference>
<dbReference type="GO" id="GO:0009401">
    <property type="term" value="P:phosphoenolpyruvate-dependent sugar phosphotransferase system"/>
    <property type="evidence" value="ECO:0007669"/>
    <property type="project" value="UniProtKB-KW"/>
</dbReference>
<evidence type="ECO:0000256" key="7">
    <source>
        <dbReference type="ARBA" id="ARBA00022490"/>
    </source>
</evidence>
<dbReference type="GO" id="GO:0008965">
    <property type="term" value="F:phosphoenolpyruvate-protein phosphotransferase activity"/>
    <property type="evidence" value="ECO:0007669"/>
    <property type="project" value="UniProtKB-EC"/>
</dbReference>
<evidence type="ECO:0000256" key="13">
    <source>
        <dbReference type="ARBA" id="ARBA00022842"/>
    </source>
</evidence>
<protein>
    <recommendedName>
        <fullName evidence="5">phosphoenolpyruvate--protein phosphotransferase</fullName>
        <ecNumber evidence="5">2.7.3.9</ecNumber>
    </recommendedName>
</protein>
<keyword evidence="15" id="KW-0670">Pyruvate</keyword>
<dbReference type="InterPro" id="IPR018274">
    <property type="entry name" value="PEP_util_AS"/>
</dbReference>
<keyword evidence="13" id="KW-0460">Magnesium</keyword>
<comment type="similarity">
    <text evidence="4">Belongs to the PEP-utilizing enzyme family.</text>
</comment>
<dbReference type="InterPro" id="IPR008279">
    <property type="entry name" value="PEP-util_enz_mobile_dom"/>
</dbReference>
<keyword evidence="11" id="KW-0479">Metal-binding</keyword>
<dbReference type="NCBIfam" id="TIGR01417">
    <property type="entry name" value="PTS_I_fam"/>
    <property type="match status" value="1"/>
</dbReference>
<evidence type="ECO:0000256" key="9">
    <source>
        <dbReference type="ARBA" id="ARBA00022679"/>
    </source>
</evidence>
<dbReference type="RefSeq" id="WP_168660773.1">
    <property type="nucleotide sequence ID" value="NZ_CP051180.1"/>
</dbReference>
<dbReference type="Gene3D" id="1.10.274.10">
    <property type="entry name" value="PtsI, HPr-binding domain"/>
    <property type="match status" value="1"/>
</dbReference>
<evidence type="ECO:0000256" key="5">
    <source>
        <dbReference type="ARBA" id="ARBA00012232"/>
    </source>
</evidence>
<comment type="cofactor">
    <cofactor evidence="2">
        <name>Mg(2+)</name>
        <dbReference type="ChEBI" id="CHEBI:18420"/>
    </cofactor>
</comment>
<organism evidence="15 16">
    <name type="scientific">Ferrimonas lipolytica</name>
    <dbReference type="NCBI Taxonomy" id="2724191"/>
    <lineage>
        <taxon>Bacteria</taxon>
        <taxon>Pseudomonadati</taxon>
        <taxon>Pseudomonadota</taxon>
        <taxon>Gammaproteobacteria</taxon>
        <taxon>Alteromonadales</taxon>
        <taxon>Ferrimonadaceae</taxon>
        <taxon>Ferrimonas</taxon>
    </lineage>
</organism>
<keyword evidence="6" id="KW-0813">Transport</keyword>
<dbReference type="PROSITE" id="PS00370">
    <property type="entry name" value="PEP_ENZYMES_PHOS_SITE"/>
    <property type="match status" value="1"/>
</dbReference>
<dbReference type="PRINTS" id="PR01736">
    <property type="entry name" value="PHPHTRNFRASE"/>
</dbReference>
<comment type="subcellular location">
    <subcellularLocation>
        <location evidence="3">Cytoplasm</location>
    </subcellularLocation>
</comment>
<keyword evidence="16" id="KW-1185">Reference proteome</keyword>
<dbReference type="InterPro" id="IPR040442">
    <property type="entry name" value="Pyrv_kinase-like_dom_sf"/>
</dbReference>
<sequence length="741" mass="82021">MINTLRQIVQQVSQAETVEQSVTELVNLTRSALNTDCCSLYLVDEQGLLLVASNGLAADAVGRSRLALGQGVVGTVASREELINLANAPSHPAFVRLPEANEDDYRAFLAVPLVHRAVTVGVLVVQQRIARQFSEEEESFLITLASQISPQIHQRALASKNGESRYCYSGLSASSGIAIAPALVVKPQESLQQPEQLSVEPDLEWPRLQQAIDATMVDLDALMLRLDNGVADDVRMVFDSYQMLLGDPELLRSFEAQCEQGWSAETAVCRVMKQAMNRFASMTDEYLRERASDIQDLAQRILKQLSASSDQVSEVNGPMILVATDITATMLLEYGGEQLQGLISIRGGVNSHTAILARAMGIPAIVALEGITVEQLDGQQLLLDALKGQVWINPEAEQVARFERSKQQRDRFQAVMQEHLSQPCVSQDGQAVQLMLNADAGSVEQLMSQDGVSGVGLYRTEALFMASDRFPSEQQQRRHYHFMLEQAKGKPVVIRTLDVGGDKPLPYMPIREDNPFLGWRGIRLCLDHPELFIGQLRAMLSANADFDNLKILIPMVARLDEIHQCQRLMHQALAELVEELDRPLPIPQLGIMIEVPAALMQLPKWLEQVDFVSVGSNDLTQYILAVDRNNERVGQQFDSYHPAVVQALAQVADSCKNHSFSLCGELAGETQGALMLLALGYRELSMNGPSLGPIHYLVRNLDLLQLADLKQGLLDARDSHEVRQLLHNHLHQSGLDNLEQF</sequence>
<dbReference type="GO" id="GO:0005737">
    <property type="term" value="C:cytoplasm"/>
    <property type="evidence" value="ECO:0007669"/>
    <property type="project" value="UniProtKB-SubCell"/>
</dbReference>
<dbReference type="NCBIfam" id="NF008283">
    <property type="entry name" value="PRK11061.1"/>
    <property type="match status" value="1"/>
</dbReference>
<dbReference type="SMART" id="SM00065">
    <property type="entry name" value="GAF"/>
    <property type="match status" value="1"/>
</dbReference>
<dbReference type="SUPFAM" id="SSF51621">
    <property type="entry name" value="Phosphoenolpyruvate/pyruvate domain"/>
    <property type="match status" value="1"/>
</dbReference>
<evidence type="ECO:0000256" key="4">
    <source>
        <dbReference type="ARBA" id="ARBA00007837"/>
    </source>
</evidence>
<evidence type="ECO:0000256" key="1">
    <source>
        <dbReference type="ARBA" id="ARBA00000683"/>
    </source>
</evidence>
<evidence type="ECO:0000256" key="3">
    <source>
        <dbReference type="ARBA" id="ARBA00004496"/>
    </source>
</evidence>
<keyword evidence="12" id="KW-0418">Kinase</keyword>
<dbReference type="GO" id="GO:0016301">
    <property type="term" value="F:kinase activity"/>
    <property type="evidence" value="ECO:0007669"/>
    <property type="project" value="UniProtKB-KW"/>
</dbReference>
<dbReference type="Pfam" id="PF00391">
    <property type="entry name" value="PEP-utilizers"/>
    <property type="match status" value="1"/>
</dbReference>
<dbReference type="Proteomes" id="UP000501602">
    <property type="component" value="Chromosome"/>
</dbReference>
<accession>A0A6H1UGR5</accession>
<dbReference type="InterPro" id="IPR006318">
    <property type="entry name" value="PTS_EI-like"/>
</dbReference>
<keyword evidence="9 15" id="KW-0808">Transferase</keyword>
<dbReference type="InterPro" id="IPR023151">
    <property type="entry name" value="PEP_util_CS"/>
</dbReference>
<keyword evidence="7" id="KW-0963">Cytoplasm</keyword>
<dbReference type="Gene3D" id="3.30.450.40">
    <property type="match status" value="1"/>
</dbReference>
<reference evidence="15 16" key="1">
    <citation type="submission" date="2020-04" db="EMBL/GenBank/DDBJ databases">
        <title>Ferrimonas sp. S7 isolated from sea water.</title>
        <authorList>
            <person name="Bae S.S."/>
            <person name="Baek K."/>
        </authorList>
    </citation>
    <scope>NUCLEOTIDE SEQUENCE [LARGE SCALE GENOMIC DNA]</scope>
    <source>
        <strain evidence="15 16">S7</strain>
    </source>
</reference>
<evidence type="ECO:0000256" key="11">
    <source>
        <dbReference type="ARBA" id="ARBA00022723"/>
    </source>
</evidence>
<feature type="domain" description="GAF" evidence="14">
    <location>
        <begin position="17"/>
        <end position="162"/>
    </location>
</feature>
<dbReference type="Pfam" id="PF05524">
    <property type="entry name" value="PEP-utilisers_N"/>
    <property type="match status" value="1"/>
</dbReference>
<name>A0A6H1UGR5_9GAMM</name>
<evidence type="ECO:0000256" key="8">
    <source>
        <dbReference type="ARBA" id="ARBA00022597"/>
    </source>
</evidence>
<evidence type="ECO:0000256" key="12">
    <source>
        <dbReference type="ARBA" id="ARBA00022777"/>
    </source>
</evidence>
<dbReference type="InterPro" id="IPR036618">
    <property type="entry name" value="PtsI_HPr-bd_sf"/>
</dbReference>
<gene>
    <name evidence="15" type="primary">ptsP</name>
    <name evidence="15" type="ORF">HER31_11810</name>
</gene>
<comment type="catalytic activity">
    <reaction evidence="1">
        <text>L-histidyl-[protein] + phosphoenolpyruvate = N(pros)-phospho-L-histidyl-[protein] + pyruvate</text>
        <dbReference type="Rhea" id="RHEA:23880"/>
        <dbReference type="Rhea" id="RHEA-COMP:9745"/>
        <dbReference type="Rhea" id="RHEA-COMP:9746"/>
        <dbReference type="ChEBI" id="CHEBI:15361"/>
        <dbReference type="ChEBI" id="CHEBI:29979"/>
        <dbReference type="ChEBI" id="CHEBI:58702"/>
        <dbReference type="ChEBI" id="CHEBI:64837"/>
        <dbReference type="EC" id="2.7.3.9"/>
    </reaction>
</comment>
<dbReference type="AlphaFoldDB" id="A0A6H1UGR5"/>
<evidence type="ECO:0000259" key="14">
    <source>
        <dbReference type="SMART" id="SM00065"/>
    </source>
</evidence>
<evidence type="ECO:0000256" key="10">
    <source>
        <dbReference type="ARBA" id="ARBA00022683"/>
    </source>
</evidence>
<dbReference type="InterPro" id="IPR036637">
    <property type="entry name" value="Phosphohistidine_dom_sf"/>
</dbReference>
<dbReference type="EMBL" id="CP051180">
    <property type="protein sequence ID" value="QIZ77513.1"/>
    <property type="molecule type" value="Genomic_DNA"/>
</dbReference>
<evidence type="ECO:0000256" key="2">
    <source>
        <dbReference type="ARBA" id="ARBA00001946"/>
    </source>
</evidence>
<dbReference type="InterPro" id="IPR000121">
    <property type="entry name" value="PEP_util_C"/>
</dbReference>
<dbReference type="InterPro" id="IPR029016">
    <property type="entry name" value="GAF-like_dom_sf"/>
</dbReference>
<dbReference type="SUPFAM" id="SSF52009">
    <property type="entry name" value="Phosphohistidine domain"/>
    <property type="match status" value="1"/>
</dbReference>
<evidence type="ECO:0000313" key="15">
    <source>
        <dbReference type="EMBL" id="QIZ77513.1"/>
    </source>
</evidence>
<keyword evidence="10" id="KW-0598">Phosphotransferase system</keyword>
<proteinExistence type="inferred from homology"/>
<dbReference type="PROSITE" id="PS00742">
    <property type="entry name" value="PEP_ENZYMES_2"/>
    <property type="match status" value="1"/>
</dbReference>
<dbReference type="InterPro" id="IPR050499">
    <property type="entry name" value="PEP-utilizing_PTS_enzyme"/>
</dbReference>
<dbReference type="InterPro" id="IPR008731">
    <property type="entry name" value="PTS_EIN"/>
</dbReference>
<dbReference type="GO" id="GO:0046872">
    <property type="term" value="F:metal ion binding"/>
    <property type="evidence" value="ECO:0007669"/>
    <property type="project" value="UniProtKB-KW"/>
</dbReference>
<dbReference type="InterPro" id="IPR015813">
    <property type="entry name" value="Pyrv/PenolPyrv_kinase-like_dom"/>
</dbReference>
<evidence type="ECO:0000256" key="6">
    <source>
        <dbReference type="ARBA" id="ARBA00022448"/>
    </source>
</evidence>
<dbReference type="InterPro" id="IPR003018">
    <property type="entry name" value="GAF"/>
</dbReference>
<dbReference type="SUPFAM" id="SSF55781">
    <property type="entry name" value="GAF domain-like"/>
    <property type="match status" value="1"/>
</dbReference>
<dbReference type="Gene3D" id="3.20.20.60">
    <property type="entry name" value="Phosphoenolpyruvate-binding domains"/>
    <property type="match status" value="1"/>
</dbReference>
<keyword evidence="8" id="KW-0762">Sugar transport</keyword>
<dbReference type="Pfam" id="PF01590">
    <property type="entry name" value="GAF"/>
    <property type="match status" value="1"/>
</dbReference>
<dbReference type="EC" id="2.7.3.9" evidence="5"/>
<dbReference type="KEGG" id="fes:HER31_11810"/>
<dbReference type="PANTHER" id="PTHR46244:SF1">
    <property type="entry name" value="PHOSPHOENOLPYRUVATE-DEPENDENT PHOSPHOTRANSFERASE SYSTEM"/>
    <property type="match status" value="1"/>
</dbReference>
<dbReference type="Pfam" id="PF02896">
    <property type="entry name" value="PEP-utilizers_C"/>
    <property type="match status" value="1"/>
</dbReference>
<evidence type="ECO:0000313" key="16">
    <source>
        <dbReference type="Proteomes" id="UP000501602"/>
    </source>
</evidence>
<dbReference type="Gene3D" id="3.50.30.10">
    <property type="entry name" value="Phosphohistidine domain"/>
    <property type="match status" value="1"/>
</dbReference>
<dbReference type="PANTHER" id="PTHR46244">
    <property type="entry name" value="PHOSPHOENOLPYRUVATE-PROTEIN PHOSPHOTRANSFERASE"/>
    <property type="match status" value="1"/>
</dbReference>